<dbReference type="Proteomes" id="UP001193035">
    <property type="component" value="Unassembled WGS sequence"/>
</dbReference>
<proteinExistence type="predicted"/>
<protein>
    <submittedName>
        <fullName evidence="2">DDE-type integrase/transposase/recombinase</fullName>
    </submittedName>
</protein>
<keyword evidence="3" id="KW-1185">Reference proteome</keyword>
<dbReference type="SUPFAM" id="SSF53098">
    <property type="entry name" value="Ribonuclease H-like"/>
    <property type="match status" value="1"/>
</dbReference>
<dbReference type="InterPro" id="IPR012337">
    <property type="entry name" value="RNaseH-like_sf"/>
</dbReference>
<dbReference type="InterPro" id="IPR015378">
    <property type="entry name" value="Transposase-like_Mu_C"/>
</dbReference>
<dbReference type="InterPro" id="IPR036397">
    <property type="entry name" value="RNaseH_sf"/>
</dbReference>
<name>A0ABY2WUI0_9RHOB</name>
<organism evidence="2 3">
    <name type="scientific">Ruegeria sediminis</name>
    <dbReference type="NCBI Taxonomy" id="2583820"/>
    <lineage>
        <taxon>Bacteria</taxon>
        <taxon>Pseudomonadati</taxon>
        <taxon>Pseudomonadota</taxon>
        <taxon>Alphaproteobacteria</taxon>
        <taxon>Rhodobacterales</taxon>
        <taxon>Roseobacteraceae</taxon>
        <taxon>Ruegeria</taxon>
    </lineage>
</organism>
<evidence type="ECO:0000313" key="3">
    <source>
        <dbReference type="Proteomes" id="UP001193035"/>
    </source>
</evidence>
<evidence type="ECO:0000259" key="1">
    <source>
        <dbReference type="PROSITE" id="PS50994"/>
    </source>
</evidence>
<dbReference type="EMBL" id="VCPD01000006">
    <property type="protein sequence ID" value="TMV05673.1"/>
    <property type="molecule type" value="Genomic_DNA"/>
</dbReference>
<feature type="domain" description="Integrase catalytic" evidence="1">
    <location>
        <begin position="248"/>
        <end position="452"/>
    </location>
</feature>
<dbReference type="RefSeq" id="WP_138844341.1">
    <property type="nucleotide sequence ID" value="NZ_VCPD01000006.1"/>
</dbReference>
<dbReference type="Pfam" id="PF09299">
    <property type="entry name" value="Mu-transpos_C"/>
    <property type="match status" value="1"/>
</dbReference>
<accession>A0ABY2WUI0</accession>
<dbReference type="InterPro" id="IPR001584">
    <property type="entry name" value="Integrase_cat-core"/>
</dbReference>
<comment type="caution">
    <text evidence="2">The sequence shown here is derived from an EMBL/GenBank/DDBJ whole genome shotgun (WGS) entry which is preliminary data.</text>
</comment>
<dbReference type="Gene3D" id="3.30.420.10">
    <property type="entry name" value="Ribonuclease H-like superfamily/Ribonuclease H"/>
    <property type="match status" value="1"/>
</dbReference>
<gene>
    <name evidence="2" type="ORF">FGK63_16670</name>
</gene>
<dbReference type="PROSITE" id="PS50994">
    <property type="entry name" value="INTEGRASE"/>
    <property type="match status" value="1"/>
</dbReference>
<reference evidence="2 3" key="1">
    <citation type="submission" date="2019-05" db="EMBL/GenBank/DDBJ databases">
        <title>Ruegeria sp. nov., isolated from tidal flat.</title>
        <authorList>
            <person name="Kim W."/>
        </authorList>
    </citation>
    <scope>NUCLEOTIDE SEQUENCE [LARGE SCALE GENOMIC DNA]</scope>
    <source>
        <strain evidence="2 3">CAU 1488</strain>
    </source>
</reference>
<evidence type="ECO:0000313" key="2">
    <source>
        <dbReference type="EMBL" id="TMV05673.1"/>
    </source>
</evidence>
<sequence length="660" mass="74296">MIVENAQSLGDLIDLDGAVYEVVVRSPAFVIGQSSEGKRIELSDQEYRQCRAQGRVKPASGSPTHIPRIPDEAARREQQYRIEILREINETLQTAPGRCKMDEAIGLAHARVTTKPAYKTFLNDRPKRRTVFYWRKAFAQEGRDGLLPRVKDRGNRTARHDMVFEDTVLDILDRFYGTNDRLTVTALSDRAKYEYLEKCAKDKKEPNACGRASTLAVLNSLPYNDLIKMRLDSQDARQRILKARYFHHVELPLDLVEIDCTPGNIILSDPLGQAIGRPTICAAVDAATGWPLSLVVSLRAPHSELVSQTLRGVMSPTSDDIFDRAGIQNRKKMCGRPKTVSVDQGSENGGDFVEPVLRNGGIEWFQNIPGHPEDKPFVERFFRELNQFIETLPGSTASPLMQNRTRTKKAMNEASLTIEDFETILQKWRFDVYGKKARRKIQSPLRSNESPIDCWNRLAAQALLPDPPTPEEMRAMFMVSGETRVLQKYGIEVGGIQYNSDELMALLAGIGPKQRVEVQYDPADIREIAVLNPLTNQHFPVPAKETEVLAVGFQEARLRRKKTQKQMDEDLAARATAFALAEEADRITRNRNAKSRGNKVKTPMKAAREIEATRVQHQRILDRSKQPTAVAAGSKRAANRAIAKNPVRKPAKIPTLIDME</sequence>